<evidence type="ECO:0008006" key="3">
    <source>
        <dbReference type="Google" id="ProtNLM"/>
    </source>
</evidence>
<dbReference type="SUPFAM" id="SSF82771">
    <property type="entry name" value="GIY-YIG endonuclease"/>
    <property type="match status" value="1"/>
</dbReference>
<name>A0AAU9Y721_9CNID</name>
<gene>
    <name evidence="1" type="ORF">PMEA_00009355</name>
</gene>
<dbReference type="Gene3D" id="3.40.1440.10">
    <property type="entry name" value="GIY-YIG endonuclease"/>
    <property type="match status" value="1"/>
</dbReference>
<protein>
    <recommendedName>
        <fullName evidence="3">GIY-YIG domain-containing protein</fullName>
    </recommendedName>
</protein>
<dbReference type="InterPro" id="IPR035901">
    <property type="entry name" value="GIY-YIG_endonuc_sf"/>
</dbReference>
<dbReference type="Proteomes" id="UP001159428">
    <property type="component" value="Unassembled WGS sequence"/>
</dbReference>
<dbReference type="EMBL" id="CALNXJ010000186">
    <property type="protein sequence ID" value="CAH3168669.1"/>
    <property type="molecule type" value="Genomic_DNA"/>
</dbReference>
<reference evidence="1 2" key="1">
    <citation type="submission" date="2022-05" db="EMBL/GenBank/DDBJ databases">
        <authorList>
            <consortium name="Genoscope - CEA"/>
            <person name="William W."/>
        </authorList>
    </citation>
    <scope>NUCLEOTIDE SEQUENCE [LARGE SCALE GENOMIC DNA]</scope>
</reference>
<evidence type="ECO:0000313" key="2">
    <source>
        <dbReference type="Proteomes" id="UP001159428"/>
    </source>
</evidence>
<feature type="non-terminal residue" evidence="1">
    <location>
        <position position="1"/>
    </location>
</feature>
<proteinExistence type="predicted"/>
<sequence>EVIYKACCWDCDDFYIGKTKRRLHDRKTGHFKALTKNDRSSAIADHIKTTGHNIKWDNFDILSSGKTDYHCEIKETLFIHELKPALNINVDSEKLLLYQQSSSIVI</sequence>
<organism evidence="1 2">
    <name type="scientific">Pocillopora meandrina</name>
    <dbReference type="NCBI Taxonomy" id="46732"/>
    <lineage>
        <taxon>Eukaryota</taxon>
        <taxon>Metazoa</taxon>
        <taxon>Cnidaria</taxon>
        <taxon>Anthozoa</taxon>
        <taxon>Hexacorallia</taxon>
        <taxon>Scleractinia</taxon>
        <taxon>Astrocoeniina</taxon>
        <taxon>Pocilloporidae</taxon>
        <taxon>Pocillopora</taxon>
    </lineage>
</organism>
<dbReference type="AlphaFoldDB" id="A0AAU9Y721"/>
<accession>A0AAU9Y721</accession>
<comment type="caution">
    <text evidence="1">The sequence shown here is derived from an EMBL/GenBank/DDBJ whole genome shotgun (WGS) entry which is preliminary data.</text>
</comment>
<keyword evidence="2" id="KW-1185">Reference proteome</keyword>
<evidence type="ECO:0000313" key="1">
    <source>
        <dbReference type="EMBL" id="CAH3168669.1"/>
    </source>
</evidence>